<evidence type="ECO:0000313" key="4">
    <source>
        <dbReference type="EMBL" id="MUN53758.1"/>
    </source>
</evidence>
<dbReference type="PANTHER" id="PTHR43764">
    <property type="entry name" value="MOLYBDENUM COFACTOR BIOSYNTHESIS"/>
    <property type="match status" value="1"/>
</dbReference>
<dbReference type="EMBL" id="WOGT01000001">
    <property type="protein sequence ID" value="MUN53758.1"/>
    <property type="molecule type" value="Genomic_DNA"/>
</dbReference>
<dbReference type="GO" id="GO:0006777">
    <property type="term" value="P:Mo-molybdopterin cofactor biosynthetic process"/>
    <property type="evidence" value="ECO:0007669"/>
    <property type="project" value="UniProtKB-KW"/>
</dbReference>
<reference evidence="4 5" key="1">
    <citation type="submission" date="2019-12" db="EMBL/GenBank/DDBJ databases">
        <authorList>
            <person name="Li J."/>
            <person name="Shi Y."/>
            <person name="Xu G."/>
            <person name="Xiao D."/>
            <person name="Ran X."/>
        </authorList>
    </citation>
    <scope>NUCLEOTIDE SEQUENCE [LARGE SCALE GENOMIC DNA]</scope>
    <source>
        <strain evidence="4 5">JCM 15915</strain>
    </source>
</reference>
<gene>
    <name evidence="4" type="ORF">GMA10_00700</name>
</gene>
<dbReference type="RefSeq" id="WP_129313875.1">
    <property type="nucleotide sequence ID" value="NZ_NOIQ01000001.1"/>
</dbReference>
<accession>A0A7K1LF60</accession>
<comment type="pathway">
    <text evidence="1">Cofactor biosynthesis; molybdopterin biosynthesis.</text>
</comment>
<dbReference type="InterPro" id="IPR051920">
    <property type="entry name" value="MPT_Adenylyltrnsfr/MoaC-Rel"/>
</dbReference>
<keyword evidence="2" id="KW-0501">Molybdenum cofactor biosynthesis</keyword>
<sequence>MTKRTALVLVASTRAAQGVYEDRSGEILVDWLRSEGFEVPDAVVVEDARFGQTFGDVVREPEERPRLVLTSGGTGLNADDRTVETVTECLDYEVPGIMHALWQKGLESTPTAVLSRGVAGVIGESLVVTLPGSPGGIKDGIAVLGGLYEHALDQLEGRRGH</sequence>
<proteinExistence type="predicted"/>
<dbReference type="CDD" id="cd00886">
    <property type="entry name" value="MogA_MoaB"/>
    <property type="match status" value="1"/>
</dbReference>
<dbReference type="OrthoDB" id="9794429at2"/>
<evidence type="ECO:0000256" key="1">
    <source>
        <dbReference type="ARBA" id="ARBA00005046"/>
    </source>
</evidence>
<dbReference type="Gene3D" id="3.40.980.10">
    <property type="entry name" value="MoaB/Mog-like domain"/>
    <property type="match status" value="1"/>
</dbReference>
<keyword evidence="5" id="KW-1185">Reference proteome</keyword>
<comment type="caution">
    <text evidence="4">The sequence shown here is derived from an EMBL/GenBank/DDBJ whole genome shotgun (WGS) entry which is preliminary data.</text>
</comment>
<evidence type="ECO:0000313" key="5">
    <source>
        <dbReference type="Proteomes" id="UP000462152"/>
    </source>
</evidence>
<organism evidence="4 5">
    <name type="scientific">Rothia koreensis</name>
    <dbReference type="NCBI Taxonomy" id="592378"/>
    <lineage>
        <taxon>Bacteria</taxon>
        <taxon>Bacillati</taxon>
        <taxon>Actinomycetota</taxon>
        <taxon>Actinomycetes</taxon>
        <taxon>Micrococcales</taxon>
        <taxon>Micrococcaceae</taxon>
        <taxon>Rothia</taxon>
    </lineage>
</organism>
<evidence type="ECO:0000256" key="2">
    <source>
        <dbReference type="ARBA" id="ARBA00023150"/>
    </source>
</evidence>
<dbReference type="Pfam" id="PF00994">
    <property type="entry name" value="MoCF_biosynth"/>
    <property type="match status" value="1"/>
</dbReference>
<name>A0A7K1LF60_9MICC</name>
<protein>
    <submittedName>
        <fullName evidence="4">MogA/MoaB family molybdenum cofactor biosynthesis protein</fullName>
    </submittedName>
</protein>
<dbReference type="InterPro" id="IPR036425">
    <property type="entry name" value="MoaB/Mog-like_dom_sf"/>
</dbReference>
<dbReference type="PANTHER" id="PTHR43764:SF1">
    <property type="entry name" value="MOLYBDOPTERIN MOLYBDOTRANSFERASE"/>
    <property type="match status" value="1"/>
</dbReference>
<dbReference type="AlphaFoldDB" id="A0A7K1LF60"/>
<dbReference type="SMART" id="SM00852">
    <property type="entry name" value="MoCF_biosynth"/>
    <property type="match status" value="1"/>
</dbReference>
<dbReference type="SUPFAM" id="SSF53218">
    <property type="entry name" value="Molybdenum cofactor biosynthesis proteins"/>
    <property type="match status" value="1"/>
</dbReference>
<dbReference type="InterPro" id="IPR001453">
    <property type="entry name" value="MoaB/Mog_dom"/>
</dbReference>
<evidence type="ECO:0000259" key="3">
    <source>
        <dbReference type="SMART" id="SM00852"/>
    </source>
</evidence>
<dbReference type="Proteomes" id="UP000462152">
    <property type="component" value="Unassembled WGS sequence"/>
</dbReference>
<feature type="domain" description="MoaB/Mog" evidence="3">
    <location>
        <begin position="7"/>
        <end position="151"/>
    </location>
</feature>